<evidence type="ECO:0000256" key="2">
    <source>
        <dbReference type="PROSITE-ProRule" id="PRU00169"/>
    </source>
</evidence>
<dbReference type="Proteomes" id="UP000030960">
    <property type="component" value="Unassembled WGS sequence"/>
</dbReference>
<evidence type="ECO:0000256" key="1">
    <source>
        <dbReference type="ARBA" id="ARBA00022553"/>
    </source>
</evidence>
<dbReference type="AlphaFoldDB" id="A0A0B3RSD8"/>
<dbReference type="Gene3D" id="3.40.50.2300">
    <property type="match status" value="1"/>
</dbReference>
<dbReference type="GO" id="GO:0016301">
    <property type="term" value="F:kinase activity"/>
    <property type="evidence" value="ECO:0007669"/>
    <property type="project" value="UniProtKB-KW"/>
</dbReference>
<dbReference type="InterPro" id="IPR050595">
    <property type="entry name" value="Bact_response_regulator"/>
</dbReference>
<keyword evidence="5" id="KW-1185">Reference proteome</keyword>
<accession>A0A0B3RSD8</accession>
<dbReference type="OrthoDB" id="7210814at2"/>
<dbReference type="SUPFAM" id="SSF52172">
    <property type="entry name" value="CheY-like"/>
    <property type="match status" value="1"/>
</dbReference>
<evidence type="ECO:0000259" key="3">
    <source>
        <dbReference type="PROSITE" id="PS50110"/>
    </source>
</evidence>
<dbReference type="STRING" id="561184.SAMN05216376_10441"/>
<dbReference type="PANTHER" id="PTHR44591:SF3">
    <property type="entry name" value="RESPONSE REGULATORY DOMAIN-CONTAINING PROTEIN"/>
    <property type="match status" value="1"/>
</dbReference>
<organism evidence="4 5">
    <name type="scientific">Mameliella alba</name>
    <dbReference type="NCBI Taxonomy" id="561184"/>
    <lineage>
        <taxon>Bacteria</taxon>
        <taxon>Pseudomonadati</taxon>
        <taxon>Pseudomonadota</taxon>
        <taxon>Alphaproteobacteria</taxon>
        <taxon>Rhodobacterales</taxon>
        <taxon>Roseobacteraceae</taxon>
        <taxon>Mameliella</taxon>
    </lineage>
</organism>
<keyword evidence="1 2" id="KW-0597">Phosphoprotein</keyword>
<dbReference type="GO" id="GO:0000160">
    <property type="term" value="P:phosphorelay signal transduction system"/>
    <property type="evidence" value="ECO:0007669"/>
    <property type="project" value="InterPro"/>
</dbReference>
<proteinExistence type="predicted"/>
<feature type="modified residue" description="4-aspartylphosphate" evidence="2">
    <location>
        <position position="62"/>
    </location>
</feature>
<reference evidence="4 5" key="1">
    <citation type="submission" date="2014-10" db="EMBL/GenBank/DDBJ databases">
        <title>Genome sequence of Ponticoccus sp. strain UMTAT08 isolated from clonal culture of toxic dinoflagellate Alexandrium tamiyavanichii.</title>
        <authorList>
            <person name="Gan H.Y."/>
            <person name="Muhd D.-D."/>
            <person name="Mohd Noor M.E."/>
            <person name="Yeong Y.S."/>
            <person name="Usup G."/>
        </authorList>
    </citation>
    <scope>NUCLEOTIDE SEQUENCE [LARGE SCALE GENOMIC DNA]</scope>
    <source>
        <strain evidence="4 5">UMTAT08</strain>
    </source>
</reference>
<dbReference type="InterPro" id="IPR001789">
    <property type="entry name" value="Sig_transdc_resp-reg_receiver"/>
</dbReference>
<dbReference type="InterPro" id="IPR011006">
    <property type="entry name" value="CheY-like_superfamily"/>
</dbReference>
<dbReference type="PANTHER" id="PTHR44591">
    <property type="entry name" value="STRESS RESPONSE REGULATOR PROTEIN 1"/>
    <property type="match status" value="1"/>
</dbReference>
<gene>
    <name evidence="4" type="ORF">OA50_04594</name>
</gene>
<evidence type="ECO:0000313" key="5">
    <source>
        <dbReference type="Proteomes" id="UP000030960"/>
    </source>
</evidence>
<dbReference type="SMART" id="SM00448">
    <property type="entry name" value="REC"/>
    <property type="match status" value="1"/>
</dbReference>
<dbReference type="EMBL" id="JSUQ01000021">
    <property type="protein sequence ID" value="KHQ50882.1"/>
    <property type="molecule type" value="Genomic_DNA"/>
</dbReference>
<dbReference type="CDD" id="cd00156">
    <property type="entry name" value="REC"/>
    <property type="match status" value="1"/>
</dbReference>
<evidence type="ECO:0000313" key="4">
    <source>
        <dbReference type="EMBL" id="KHQ50882.1"/>
    </source>
</evidence>
<protein>
    <submittedName>
        <fullName evidence="4">Sensory box histidine kinase/response regulator</fullName>
    </submittedName>
</protein>
<keyword evidence="4" id="KW-0808">Transferase</keyword>
<feature type="domain" description="Response regulatory" evidence="3">
    <location>
        <begin position="12"/>
        <end position="125"/>
    </location>
</feature>
<name>A0A0B3RSD8_9RHOB</name>
<keyword evidence="4" id="KW-0418">Kinase</keyword>
<sequence length="130" mass="13424">MESSVHLTDATKILVIEDNGPFLAALADTLEMIGYAVEQLSDPARALNRVASAPGFDILVIDLHLGASLSGTEVAQAARQSAPDLPVIFLTGGQTDGPPPTLASSELVMKTDGPMALRDALDRASAALAD</sequence>
<dbReference type="Pfam" id="PF00072">
    <property type="entry name" value="Response_reg"/>
    <property type="match status" value="1"/>
</dbReference>
<dbReference type="PROSITE" id="PS50110">
    <property type="entry name" value="RESPONSE_REGULATORY"/>
    <property type="match status" value="1"/>
</dbReference>
<comment type="caution">
    <text evidence="4">The sequence shown here is derived from an EMBL/GenBank/DDBJ whole genome shotgun (WGS) entry which is preliminary data.</text>
</comment>